<dbReference type="Gene3D" id="1.25.40.10">
    <property type="entry name" value="Tetratricopeptide repeat domain"/>
    <property type="match status" value="1"/>
</dbReference>
<feature type="repeat" description="TPR" evidence="1">
    <location>
        <begin position="65"/>
        <end position="98"/>
    </location>
</feature>
<evidence type="ECO:0000256" key="1">
    <source>
        <dbReference type="PROSITE-ProRule" id="PRU00339"/>
    </source>
</evidence>
<evidence type="ECO:0000256" key="2">
    <source>
        <dbReference type="SAM" id="SignalP"/>
    </source>
</evidence>
<evidence type="ECO:0000313" key="4">
    <source>
        <dbReference type="Proteomes" id="UP001520878"/>
    </source>
</evidence>
<dbReference type="InterPro" id="IPR011990">
    <property type="entry name" value="TPR-like_helical_dom_sf"/>
</dbReference>
<dbReference type="EMBL" id="JAJEWP010000001">
    <property type="protein sequence ID" value="MCC2616312.1"/>
    <property type="molecule type" value="Genomic_DNA"/>
</dbReference>
<dbReference type="SUPFAM" id="SSF48452">
    <property type="entry name" value="TPR-like"/>
    <property type="match status" value="1"/>
</dbReference>
<sequence length="278" mass="31840">MNNRKRFGALVTATFALSALSNPALADACDDQDRTLRDMLFVQQLPVVEGLAYWKAAPEGCSDSGFYYHKLGGLYLNLKDYESARKAYQQGLIYDDHFRPILLASIGESYAQPAMRGDNVEHNARLAEEHYQSTLETYPDHYIVTQFYASFLLHFERYDEAIEYAERSNRATPNYLSMRNLTILYMEHQNAPEKALAMGELAMKNMGHFNTDLELQLAIIRAYAEIGNFRQSVQEMKTLVEKNNKVLDDPRFNDMYAYIRELAVEADRKNAAAAQGER</sequence>
<feature type="chain" id="PRO_5046072909" evidence="2">
    <location>
        <begin position="27"/>
        <end position="278"/>
    </location>
</feature>
<dbReference type="InterPro" id="IPR019734">
    <property type="entry name" value="TPR_rpt"/>
</dbReference>
<organism evidence="3 4">
    <name type="scientific">Fluctibacter halophilus</name>
    <dbReference type="NCBI Taxonomy" id="226011"/>
    <lineage>
        <taxon>Bacteria</taxon>
        <taxon>Pseudomonadati</taxon>
        <taxon>Pseudomonadota</taxon>
        <taxon>Gammaproteobacteria</taxon>
        <taxon>Alteromonadales</taxon>
        <taxon>Alteromonadaceae</taxon>
        <taxon>Fluctibacter</taxon>
    </lineage>
</organism>
<dbReference type="Pfam" id="PF13181">
    <property type="entry name" value="TPR_8"/>
    <property type="match status" value="1"/>
</dbReference>
<keyword evidence="1" id="KW-0802">TPR repeat</keyword>
<dbReference type="PROSITE" id="PS50005">
    <property type="entry name" value="TPR"/>
    <property type="match status" value="1"/>
</dbReference>
<reference evidence="3 4" key="1">
    <citation type="submission" date="2021-10" db="EMBL/GenBank/DDBJ databases">
        <title>Draft genome of Aestuariibacter halophilus JC2043.</title>
        <authorList>
            <person name="Emsley S.A."/>
            <person name="Pfannmuller K.M."/>
            <person name="Ushijima B."/>
            <person name="Saw J.H."/>
            <person name="Videau P."/>
        </authorList>
    </citation>
    <scope>NUCLEOTIDE SEQUENCE [LARGE SCALE GENOMIC DNA]</scope>
    <source>
        <strain evidence="3 4">JC2043</strain>
    </source>
</reference>
<keyword evidence="4" id="KW-1185">Reference proteome</keyword>
<protein>
    <submittedName>
        <fullName evidence="3">Tetratricopeptide repeat protein</fullName>
    </submittedName>
</protein>
<proteinExistence type="predicted"/>
<keyword evidence="2" id="KW-0732">Signal</keyword>
<evidence type="ECO:0000313" key="3">
    <source>
        <dbReference type="EMBL" id="MCC2616312.1"/>
    </source>
</evidence>
<dbReference type="RefSeq" id="WP_229159283.1">
    <property type="nucleotide sequence ID" value="NZ_JAJEWP010000001.1"/>
</dbReference>
<comment type="caution">
    <text evidence="3">The sequence shown here is derived from an EMBL/GenBank/DDBJ whole genome shotgun (WGS) entry which is preliminary data.</text>
</comment>
<gene>
    <name evidence="3" type="ORF">LJ739_08675</name>
</gene>
<dbReference type="Proteomes" id="UP001520878">
    <property type="component" value="Unassembled WGS sequence"/>
</dbReference>
<name>A0ABS8G6U4_9ALTE</name>
<feature type="signal peptide" evidence="2">
    <location>
        <begin position="1"/>
        <end position="26"/>
    </location>
</feature>
<accession>A0ABS8G6U4</accession>